<dbReference type="InterPro" id="IPR011600">
    <property type="entry name" value="Pept_C14_caspase"/>
</dbReference>
<dbReference type="InterPro" id="IPR015917">
    <property type="entry name" value="Pept_C14A"/>
</dbReference>
<feature type="compositionally biased region" description="Polar residues" evidence="2">
    <location>
        <begin position="127"/>
        <end position="138"/>
    </location>
</feature>
<sequence>MATVGIDDTLTPGDARKVMGKLLEAMNDAHSLGLALNLQPYEVDAICNGHRSPKDQLYDVIMASLSRESPTPTWRLFIEALRDPLVGKSGLAGRVEATNFPHSSSNHIAGPKTPGNTAGDDEVISKPPSQLNPKQGQSEPGVIKEDYGQVATGTTFADSPGLAILVACDYEGNDTKETLLGTREDAREMRETFNRLGYLIREMQNPTKEEMKRLLKEISDELRGYNVPKQAEGEKVIVFAFSGHGDTVDRAEKLYANDGGIIDFMDEIVFPLTRHAGVKYVPKLFFIDACRGGEILFTKKGGNKNQVAKSSDEVYFAKGVQHVEGNYCVAYATIPHHVSYASNRGSIWMPKLARALREMNDSFQNVAATVMKEVQDSLKDNAQQCQIVSHLNCGPLMLRRVPTRN</sequence>
<dbReference type="InterPro" id="IPR029030">
    <property type="entry name" value="Caspase-like_dom_sf"/>
</dbReference>
<accession>A0AA35TNY9</accession>
<evidence type="ECO:0000259" key="3">
    <source>
        <dbReference type="PROSITE" id="PS50208"/>
    </source>
</evidence>
<reference evidence="4" key="1">
    <citation type="submission" date="2023-03" db="EMBL/GenBank/DDBJ databases">
        <authorList>
            <person name="Steffen K."/>
            <person name="Cardenas P."/>
        </authorList>
    </citation>
    <scope>NUCLEOTIDE SEQUENCE</scope>
</reference>
<dbReference type="PRINTS" id="PR00376">
    <property type="entry name" value="IL1BCENZYME"/>
</dbReference>
<evidence type="ECO:0000313" key="4">
    <source>
        <dbReference type="EMBL" id="CAI8051494.1"/>
    </source>
</evidence>
<dbReference type="AlphaFoldDB" id="A0AA35TNY9"/>
<comment type="similarity">
    <text evidence="1">Belongs to the peptidase C14A family.</text>
</comment>
<dbReference type="PROSITE" id="PS50208">
    <property type="entry name" value="CASPASE_P20"/>
    <property type="match status" value="1"/>
</dbReference>
<dbReference type="PANTHER" id="PTHR22576:SF41">
    <property type="entry name" value="CASPASE 14, APOPTOSIS-RELATED CYSTEINE PEPTIDASE"/>
    <property type="match status" value="1"/>
</dbReference>
<dbReference type="Gene3D" id="3.40.50.1460">
    <property type="match status" value="1"/>
</dbReference>
<proteinExistence type="inferred from homology"/>
<dbReference type="InterPro" id="IPR052039">
    <property type="entry name" value="Caspase-related_regulators"/>
</dbReference>
<evidence type="ECO:0000256" key="2">
    <source>
        <dbReference type="SAM" id="MobiDB-lite"/>
    </source>
</evidence>
<dbReference type="EMBL" id="CASHTH010003941">
    <property type="protein sequence ID" value="CAI8051492.1"/>
    <property type="molecule type" value="Genomic_DNA"/>
</dbReference>
<dbReference type="SUPFAM" id="SSF52129">
    <property type="entry name" value="Caspase-like"/>
    <property type="match status" value="1"/>
</dbReference>
<feature type="region of interest" description="Disordered" evidence="2">
    <location>
        <begin position="96"/>
        <end position="141"/>
    </location>
</feature>
<feature type="domain" description="Caspase family p20" evidence="3">
    <location>
        <begin position="164"/>
        <end position="294"/>
    </location>
</feature>
<gene>
    <name evidence="4" type="ORF">GBAR_LOCUS28190</name>
</gene>
<evidence type="ECO:0000256" key="1">
    <source>
        <dbReference type="ARBA" id="ARBA00010134"/>
    </source>
</evidence>
<dbReference type="GO" id="GO:0004197">
    <property type="term" value="F:cysteine-type endopeptidase activity"/>
    <property type="evidence" value="ECO:0007669"/>
    <property type="project" value="InterPro"/>
</dbReference>
<organism evidence="4 5">
    <name type="scientific">Geodia barretti</name>
    <name type="common">Barrett's horny sponge</name>
    <dbReference type="NCBI Taxonomy" id="519541"/>
    <lineage>
        <taxon>Eukaryota</taxon>
        <taxon>Metazoa</taxon>
        <taxon>Porifera</taxon>
        <taxon>Demospongiae</taxon>
        <taxon>Heteroscleromorpha</taxon>
        <taxon>Tetractinellida</taxon>
        <taxon>Astrophorina</taxon>
        <taxon>Geodiidae</taxon>
        <taxon>Geodia</taxon>
    </lineage>
</organism>
<protein>
    <submittedName>
        <fullName evidence="4">Caspase-3</fullName>
    </submittedName>
</protein>
<name>A0AA35TNY9_GEOBA</name>
<dbReference type="PANTHER" id="PTHR22576">
    <property type="entry name" value="MUCOSA ASSOCIATED LYMPHOID TISSUE LYMPHOMA TRANSLOCATION PROTEIN 1/PARACASPASE"/>
    <property type="match status" value="1"/>
</dbReference>
<keyword evidence="5" id="KW-1185">Reference proteome</keyword>
<dbReference type="InterPro" id="IPR001309">
    <property type="entry name" value="Pept_C14_p20"/>
</dbReference>
<evidence type="ECO:0000313" key="5">
    <source>
        <dbReference type="Proteomes" id="UP001174909"/>
    </source>
</evidence>
<dbReference type="EMBL" id="CASHTH010003941">
    <property type="protein sequence ID" value="CAI8051494.1"/>
    <property type="molecule type" value="Genomic_DNA"/>
</dbReference>
<dbReference type="Pfam" id="PF00656">
    <property type="entry name" value="Peptidase_C14"/>
    <property type="match status" value="1"/>
</dbReference>
<dbReference type="GO" id="GO:0006508">
    <property type="term" value="P:proteolysis"/>
    <property type="evidence" value="ECO:0007669"/>
    <property type="project" value="InterPro"/>
</dbReference>
<dbReference type="SMART" id="SM00115">
    <property type="entry name" value="CASc"/>
    <property type="match status" value="1"/>
</dbReference>
<comment type="caution">
    <text evidence="4">The sequence shown here is derived from an EMBL/GenBank/DDBJ whole genome shotgun (WGS) entry which is preliminary data.</text>
</comment>
<dbReference type="Proteomes" id="UP001174909">
    <property type="component" value="Unassembled WGS sequence"/>
</dbReference>